<evidence type="ECO:0000256" key="7">
    <source>
        <dbReference type="ARBA" id="ARBA00023242"/>
    </source>
</evidence>
<evidence type="ECO:0000256" key="5">
    <source>
        <dbReference type="ARBA" id="ARBA00022737"/>
    </source>
</evidence>
<keyword evidence="6" id="KW-0509">mRNA transport</keyword>
<dbReference type="Pfam" id="PF22602">
    <property type="entry name" value="NXF_NTF2"/>
    <property type="match status" value="1"/>
</dbReference>
<dbReference type="SUPFAM" id="SSF54427">
    <property type="entry name" value="NTF2-like"/>
    <property type="match status" value="1"/>
</dbReference>
<dbReference type="Pfam" id="PF03943">
    <property type="entry name" value="TAP_C"/>
    <property type="match status" value="1"/>
</dbReference>
<feature type="domain" description="TAP-C" evidence="10">
    <location>
        <begin position="504"/>
        <end position="558"/>
    </location>
</feature>
<dbReference type="Pfam" id="PF24048">
    <property type="entry name" value="LRR_NXF1-5"/>
    <property type="match status" value="1"/>
</dbReference>
<keyword evidence="4" id="KW-0433">Leucine-rich repeat</keyword>
<dbReference type="InterPro" id="IPR001611">
    <property type="entry name" value="Leu-rich_rpt"/>
</dbReference>
<dbReference type="InterPro" id="IPR030217">
    <property type="entry name" value="NXF_fam"/>
</dbReference>
<dbReference type="PROSITE" id="PS50177">
    <property type="entry name" value="NTF2_DOMAIN"/>
    <property type="match status" value="1"/>
</dbReference>
<dbReference type="Gene3D" id="3.10.450.50">
    <property type="match status" value="1"/>
</dbReference>
<dbReference type="EMBL" id="JARBJD010000001">
    <property type="protein sequence ID" value="KAK2965009.1"/>
    <property type="molecule type" value="Genomic_DNA"/>
</dbReference>
<gene>
    <name evidence="11" type="ORF">BLNAU_310</name>
</gene>
<reference evidence="11 12" key="1">
    <citation type="journal article" date="2022" name="bioRxiv">
        <title>Genomics of Preaxostyla Flagellates Illuminates Evolutionary Transitions and the Path Towards Mitochondrial Loss.</title>
        <authorList>
            <person name="Novak L.V.F."/>
            <person name="Treitli S.C."/>
            <person name="Pyrih J."/>
            <person name="Halakuc P."/>
            <person name="Pipaliya S.V."/>
            <person name="Vacek V."/>
            <person name="Brzon O."/>
            <person name="Soukal P."/>
            <person name="Eme L."/>
            <person name="Dacks J.B."/>
            <person name="Karnkowska A."/>
            <person name="Elias M."/>
            <person name="Hampl V."/>
        </authorList>
    </citation>
    <scope>NUCLEOTIDE SEQUENCE [LARGE SCALE GENOMIC DNA]</scope>
    <source>
        <strain evidence="11">NAU3</strain>
        <tissue evidence="11">Gut</tissue>
    </source>
</reference>
<comment type="similarity">
    <text evidence="2">Belongs to the NXF family.</text>
</comment>
<dbReference type="Proteomes" id="UP001281761">
    <property type="component" value="Unassembled WGS sequence"/>
</dbReference>
<dbReference type="InterPro" id="IPR057125">
    <property type="entry name" value="NXF1/2/3/5-like_LRR"/>
</dbReference>
<dbReference type="Gene3D" id="1.10.8.10">
    <property type="entry name" value="DNA helicase RuvA subunit, C-terminal domain"/>
    <property type="match status" value="1"/>
</dbReference>
<comment type="subcellular location">
    <subcellularLocation>
        <location evidence="1">Nucleus</location>
    </subcellularLocation>
</comment>
<dbReference type="SUPFAM" id="SSF52058">
    <property type="entry name" value="L domain-like"/>
    <property type="match status" value="1"/>
</dbReference>
<sequence length="558" mass="63538">MPPKRGRPGFGPHRGQPNVYIPPHNRGQAQMRSGRTMPPRPVQRTKFFKLQVRGYNPQSSAPTIQKYLLRNSQAPVQIRGCHFNHGRLILEFQTRAEMLNIKRLHGFTMPDGFKLQISEVRDSMKDSRITNRIFQYVGQAYDASSKFLDLSNLVNHPTMQKDDRSLADFNNQQFMQILSNALKTKAKGIQSLSVSNNNIRTLVYFPILATVAPGLEKLDLRDNLIRRTSELDHLSSLNLTTLLFTGNPLQNSIDELSYFANAKAQLPTLLHLDGKEYASAVNRQQHTLPPMKENCADSQENLQNIEEFVGLFFATYDRNRQQLAFLYDDRATFSLTCDFTQTSQQDPSLKPYQKVSRNLSSVKDLSKRRQTLFIGPAAIISQFNALPPSQHDRRTIDFSLVSIPLINQGVISQVSVANLRVDGVFEEGHGKHLRYFSRNLVLAEGSEAQMQQGSPYSIVSDHLHVYNLFIKPYRPGTQQQTQQVQPQTNVILSPEQVVEAGDPENAVEMIRQVYQSTNMIPFYCRDLLFNNGWDMVQASADYEQKRSTQSIPPQCYMP</sequence>
<keyword evidence="12" id="KW-1185">Reference proteome</keyword>
<evidence type="ECO:0000256" key="3">
    <source>
        <dbReference type="ARBA" id="ARBA00022448"/>
    </source>
</evidence>
<dbReference type="InterPro" id="IPR002075">
    <property type="entry name" value="NTF2_dom"/>
</dbReference>
<dbReference type="InterPro" id="IPR032675">
    <property type="entry name" value="LRR_dom_sf"/>
</dbReference>
<keyword evidence="7" id="KW-0539">Nucleus</keyword>
<comment type="caution">
    <text evidence="11">The sequence shown here is derived from an EMBL/GenBank/DDBJ whole genome shotgun (WGS) entry which is preliminary data.</text>
</comment>
<evidence type="ECO:0000256" key="4">
    <source>
        <dbReference type="ARBA" id="ARBA00022614"/>
    </source>
</evidence>
<evidence type="ECO:0000256" key="1">
    <source>
        <dbReference type="ARBA" id="ARBA00004123"/>
    </source>
</evidence>
<dbReference type="Gene3D" id="3.80.10.10">
    <property type="entry name" value="Ribonuclease Inhibitor"/>
    <property type="match status" value="1"/>
</dbReference>
<dbReference type="SMART" id="SM00804">
    <property type="entry name" value="TAP_C"/>
    <property type="match status" value="1"/>
</dbReference>
<dbReference type="InterPro" id="IPR032710">
    <property type="entry name" value="NTF2-like_dom_sf"/>
</dbReference>
<dbReference type="PANTHER" id="PTHR10662:SF22">
    <property type="entry name" value="NUCLEAR RNA EXPORT FACTOR 1"/>
    <property type="match status" value="1"/>
</dbReference>
<evidence type="ECO:0000256" key="6">
    <source>
        <dbReference type="ARBA" id="ARBA00022816"/>
    </source>
</evidence>
<evidence type="ECO:0000259" key="10">
    <source>
        <dbReference type="PROSITE" id="PS51281"/>
    </source>
</evidence>
<proteinExistence type="inferred from homology"/>
<evidence type="ECO:0000259" key="9">
    <source>
        <dbReference type="PROSITE" id="PS50177"/>
    </source>
</evidence>
<dbReference type="SUPFAM" id="SSF46934">
    <property type="entry name" value="UBA-like"/>
    <property type="match status" value="1"/>
</dbReference>
<feature type="region of interest" description="Disordered" evidence="8">
    <location>
        <begin position="1"/>
        <end position="41"/>
    </location>
</feature>
<feature type="domain" description="NTF2" evidence="9">
    <location>
        <begin position="304"/>
        <end position="465"/>
    </location>
</feature>
<dbReference type="PANTHER" id="PTHR10662">
    <property type="entry name" value="NUCLEAR RNA EXPORT FACTOR"/>
    <property type="match status" value="1"/>
</dbReference>
<evidence type="ECO:0000313" key="11">
    <source>
        <dbReference type="EMBL" id="KAK2965009.1"/>
    </source>
</evidence>
<accession>A0ABQ9YML7</accession>
<dbReference type="InterPro" id="IPR018222">
    <property type="entry name" value="Nuclear_transport_factor_2_euk"/>
</dbReference>
<evidence type="ECO:0000256" key="8">
    <source>
        <dbReference type="SAM" id="MobiDB-lite"/>
    </source>
</evidence>
<keyword evidence="3" id="KW-0813">Transport</keyword>
<dbReference type="InterPro" id="IPR005637">
    <property type="entry name" value="TAP_C_dom"/>
</dbReference>
<protein>
    <submittedName>
        <fullName evidence="11">Nuclear RNA export factor 1</fullName>
    </submittedName>
</protein>
<evidence type="ECO:0000313" key="12">
    <source>
        <dbReference type="Proteomes" id="UP001281761"/>
    </source>
</evidence>
<keyword evidence="5" id="KW-0677">Repeat</keyword>
<evidence type="ECO:0000256" key="2">
    <source>
        <dbReference type="ARBA" id="ARBA00009285"/>
    </source>
</evidence>
<dbReference type="PROSITE" id="PS51450">
    <property type="entry name" value="LRR"/>
    <property type="match status" value="1"/>
</dbReference>
<dbReference type="PROSITE" id="PS51281">
    <property type="entry name" value="TAP_C"/>
    <property type="match status" value="1"/>
</dbReference>
<dbReference type="InterPro" id="IPR009060">
    <property type="entry name" value="UBA-like_sf"/>
</dbReference>
<organism evidence="11 12">
    <name type="scientific">Blattamonas nauphoetae</name>
    <dbReference type="NCBI Taxonomy" id="2049346"/>
    <lineage>
        <taxon>Eukaryota</taxon>
        <taxon>Metamonada</taxon>
        <taxon>Preaxostyla</taxon>
        <taxon>Oxymonadida</taxon>
        <taxon>Blattamonas</taxon>
    </lineage>
</organism>
<name>A0ABQ9YML7_9EUKA</name>